<organism evidence="2 3">
    <name type="scientific">Colletotrichum karsti</name>
    <dbReference type="NCBI Taxonomy" id="1095194"/>
    <lineage>
        <taxon>Eukaryota</taxon>
        <taxon>Fungi</taxon>
        <taxon>Dikarya</taxon>
        <taxon>Ascomycota</taxon>
        <taxon>Pezizomycotina</taxon>
        <taxon>Sordariomycetes</taxon>
        <taxon>Hypocreomycetidae</taxon>
        <taxon>Glomerellales</taxon>
        <taxon>Glomerellaceae</taxon>
        <taxon>Colletotrichum</taxon>
        <taxon>Colletotrichum boninense species complex</taxon>
    </lineage>
</organism>
<reference evidence="2" key="2">
    <citation type="submission" date="2020-11" db="EMBL/GenBank/DDBJ databases">
        <title>Whole genome sequencing of Colletotrichum sp.</title>
        <authorList>
            <person name="Li H."/>
        </authorList>
    </citation>
    <scope>NUCLEOTIDE SEQUENCE</scope>
    <source>
        <strain evidence="2">CkLH20</strain>
    </source>
</reference>
<accession>A0A9P6HXD5</accession>
<sequence>MALVLPREPCGPPASGFPSRSPTADRATIFSKQLPLFPSSSVQLRNPKLELSLELFSPGFTPTRCFSPTWLRPSPLQQELPELTEAVHAGYPAST</sequence>
<gene>
    <name evidence="2" type="ORF">CkaCkLH20_09492</name>
</gene>
<evidence type="ECO:0000313" key="3">
    <source>
        <dbReference type="Proteomes" id="UP000781932"/>
    </source>
</evidence>
<reference evidence="2" key="1">
    <citation type="submission" date="2020-03" db="EMBL/GenBank/DDBJ databases">
        <authorList>
            <person name="He L."/>
        </authorList>
    </citation>
    <scope>NUCLEOTIDE SEQUENCE</scope>
    <source>
        <strain evidence="2">CkLH20</strain>
    </source>
</reference>
<comment type="caution">
    <text evidence="2">The sequence shown here is derived from an EMBL/GenBank/DDBJ whole genome shotgun (WGS) entry which is preliminary data.</text>
</comment>
<dbReference type="AlphaFoldDB" id="A0A9P6HXD5"/>
<dbReference type="RefSeq" id="XP_038742443.1">
    <property type="nucleotide sequence ID" value="XM_038892207.1"/>
</dbReference>
<dbReference type="EMBL" id="JAATWM020000034">
    <property type="protein sequence ID" value="KAF9872982.1"/>
    <property type="molecule type" value="Genomic_DNA"/>
</dbReference>
<feature type="region of interest" description="Disordered" evidence="1">
    <location>
        <begin position="1"/>
        <end position="24"/>
    </location>
</feature>
<dbReference type="GeneID" id="62165281"/>
<name>A0A9P6HXD5_9PEZI</name>
<proteinExistence type="predicted"/>
<evidence type="ECO:0000313" key="2">
    <source>
        <dbReference type="EMBL" id="KAF9872982.1"/>
    </source>
</evidence>
<dbReference type="Proteomes" id="UP000781932">
    <property type="component" value="Unassembled WGS sequence"/>
</dbReference>
<keyword evidence="3" id="KW-1185">Reference proteome</keyword>
<protein>
    <submittedName>
        <fullName evidence="2">Uncharacterized protein</fullName>
    </submittedName>
</protein>
<evidence type="ECO:0000256" key="1">
    <source>
        <dbReference type="SAM" id="MobiDB-lite"/>
    </source>
</evidence>